<keyword evidence="10" id="KW-0675">Receptor</keyword>
<evidence type="ECO:0000256" key="6">
    <source>
        <dbReference type="ARBA" id="ARBA00022729"/>
    </source>
</evidence>
<sequence length="288" mass="31646">MEMKRKALLSIKEGLRDPFGRLSSWIGEDCCNLAGVGCSNQTGHIVDHRNKYDCPSDGGNSAPPNRFYQLGGTLNPSLLNLTHLNYLDTLPFVNFTSLQALDLSYNKFSSSLPHWLFNFSTLVEVRLRHSNLTGHTPKVSPGNLRNLQVLDLSSSSIGGEIEELIEGLSRCSNCSLETLDLNTNNLAGNLPDSWGFLRNLKFLALGSNKLTGKLSDSLGSLGYLAYLQLSHNAFWGPLLKSVGNLSRLEVLDLRFNMMSGTITESIGQLPRLFQLGLYGNLGIPLKES</sequence>
<dbReference type="SMART" id="SM00369">
    <property type="entry name" value="LRR_TYP"/>
    <property type="match status" value="4"/>
</dbReference>
<organism evidence="13 14">
    <name type="scientific">Theobroma cacao</name>
    <name type="common">Cacao</name>
    <name type="synonym">Cocoa</name>
    <dbReference type="NCBI Taxonomy" id="3641"/>
    <lineage>
        <taxon>Eukaryota</taxon>
        <taxon>Viridiplantae</taxon>
        <taxon>Streptophyta</taxon>
        <taxon>Embryophyta</taxon>
        <taxon>Tracheophyta</taxon>
        <taxon>Spermatophyta</taxon>
        <taxon>Magnoliopsida</taxon>
        <taxon>eudicotyledons</taxon>
        <taxon>Gunneridae</taxon>
        <taxon>Pentapetalae</taxon>
        <taxon>rosids</taxon>
        <taxon>malvids</taxon>
        <taxon>Malvales</taxon>
        <taxon>Malvaceae</taxon>
        <taxon>Byttnerioideae</taxon>
        <taxon>Theobroma</taxon>
    </lineage>
</organism>
<keyword evidence="9" id="KW-0472">Membrane</keyword>
<keyword evidence="6" id="KW-0732">Signal</keyword>
<dbReference type="SUPFAM" id="SSF52058">
    <property type="entry name" value="L domain-like"/>
    <property type="match status" value="1"/>
</dbReference>
<dbReference type="Pfam" id="PF00560">
    <property type="entry name" value="LRR_1"/>
    <property type="match status" value="3"/>
</dbReference>
<dbReference type="STRING" id="3641.A0A061E793"/>
<keyword evidence="14" id="KW-1185">Reference proteome</keyword>
<dbReference type="PANTHER" id="PTHR48063:SF29">
    <property type="entry name" value="LRR RECEPTOR-LIKE KINASE FAMILY PROTEIN"/>
    <property type="match status" value="1"/>
</dbReference>
<dbReference type="PANTHER" id="PTHR48063">
    <property type="entry name" value="LRR RECEPTOR-LIKE KINASE"/>
    <property type="match status" value="1"/>
</dbReference>
<dbReference type="InterPro" id="IPR013210">
    <property type="entry name" value="LRR_N_plant-typ"/>
</dbReference>
<evidence type="ECO:0000256" key="8">
    <source>
        <dbReference type="ARBA" id="ARBA00022989"/>
    </source>
</evidence>
<comment type="similarity">
    <text evidence="2">Belongs to the RLP family.</text>
</comment>
<evidence type="ECO:0000256" key="1">
    <source>
        <dbReference type="ARBA" id="ARBA00004251"/>
    </source>
</evidence>
<evidence type="ECO:0000256" key="7">
    <source>
        <dbReference type="ARBA" id="ARBA00022737"/>
    </source>
</evidence>
<keyword evidence="8" id="KW-1133">Transmembrane helix</keyword>
<dbReference type="HOGENOM" id="CLU_982095_0_0_1"/>
<dbReference type="eggNOG" id="KOG0619">
    <property type="taxonomic scope" value="Eukaryota"/>
</dbReference>
<dbReference type="Pfam" id="PF13855">
    <property type="entry name" value="LRR_8"/>
    <property type="match status" value="1"/>
</dbReference>
<evidence type="ECO:0000313" key="13">
    <source>
        <dbReference type="EMBL" id="EOY00885.1"/>
    </source>
</evidence>
<evidence type="ECO:0000256" key="2">
    <source>
        <dbReference type="ARBA" id="ARBA00009592"/>
    </source>
</evidence>
<dbReference type="EMBL" id="CM001880">
    <property type="protein sequence ID" value="EOY00885.1"/>
    <property type="molecule type" value="Genomic_DNA"/>
</dbReference>
<dbReference type="Gramene" id="EOY00885">
    <property type="protein sequence ID" value="EOY00885"/>
    <property type="gene ID" value="TCM_010805"/>
</dbReference>
<keyword evidence="4" id="KW-0433">Leucine-rich repeat</keyword>
<comment type="subcellular location">
    <subcellularLocation>
        <location evidence="1">Cell membrane</location>
        <topology evidence="1">Single-pass type I membrane protein</topology>
    </subcellularLocation>
</comment>
<dbReference type="InterPro" id="IPR001611">
    <property type="entry name" value="Leu-rich_rpt"/>
</dbReference>
<accession>A0A061E793</accession>
<keyword evidence="11" id="KW-0325">Glycoprotein</keyword>
<protein>
    <submittedName>
        <fullName evidence="13">Disease resistance family protein / LRR family protein</fullName>
    </submittedName>
</protein>
<dbReference type="InterPro" id="IPR003591">
    <property type="entry name" value="Leu-rich_rpt_typical-subtyp"/>
</dbReference>
<evidence type="ECO:0000256" key="10">
    <source>
        <dbReference type="ARBA" id="ARBA00023170"/>
    </source>
</evidence>
<dbReference type="AlphaFoldDB" id="A0A061E793"/>
<evidence type="ECO:0000259" key="12">
    <source>
        <dbReference type="Pfam" id="PF08263"/>
    </source>
</evidence>
<keyword evidence="3" id="KW-1003">Cell membrane</keyword>
<evidence type="ECO:0000256" key="4">
    <source>
        <dbReference type="ARBA" id="ARBA00022614"/>
    </source>
</evidence>
<proteinExistence type="inferred from homology"/>
<dbReference type="Proteomes" id="UP000026915">
    <property type="component" value="Chromosome 2"/>
</dbReference>
<dbReference type="GO" id="GO:0005886">
    <property type="term" value="C:plasma membrane"/>
    <property type="evidence" value="ECO:0007669"/>
    <property type="project" value="UniProtKB-SubCell"/>
</dbReference>
<dbReference type="InterPro" id="IPR032675">
    <property type="entry name" value="LRR_dom_sf"/>
</dbReference>
<dbReference type="InParanoid" id="A0A061E793"/>
<reference evidence="13 14" key="1">
    <citation type="journal article" date="2013" name="Genome Biol.">
        <title>The genome sequence of the most widely cultivated cacao type and its use to identify candidate genes regulating pod color.</title>
        <authorList>
            <person name="Motamayor J.C."/>
            <person name="Mockaitis K."/>
            <person name="Schmutz J."/>
            <person name="Haiminen N."/>
            <person name="Iii D.L."/>
            <person name="Cornejo O."/>
            <person name="Findley S.D."/>
            <person name="Zheng P."/>
            <person name="Utro F."/>
            <person name="Royaert S."/>
            <person name="Saski C."/>
            <person name="Jenkins J."/>
            <person name="Podicheti R."/>
            <person name="Zhao M."/>
            <person name="Scheffler B.E."/>
            <person name="Stack J.C."/>
            <person name="Feltus F.A."/>
            <person name="Mustiga G.M."/>
            <person name="Amores F."/>
            <person name="Phillips W."/>
            <person name="Marelli J.P."/>
            <person name="May G.D."/>
            <person name="Shapiro H."/>
            <person name="Ma J."/>
            <person name="Bustamante C.D."/>
            <person name="Schnell R.J."/>
            <person name="Main D."/>
            <person name="Gilbert D."/>
            <person name="Parida L."/>
            <person name="Kuhn D.N."/>
        </authorList>
    </citation>
    <scope>NUCLEOTIDE SEQUENCE [LARGE SCALE GENOMIC DNA]</scope>
    <source>
        <strain evidence="14">cv. Matina 1-6</strain>
    </source>
</reference>
<evidence type="ECO:0000256" key="9">
    <source>
        <dbReference type="ARBA" id="ARBA00023136"/>
    </source>
</evidence>
<dbReference type="InterPro" id="IPR046956">
    <property type="entry name" value="RLP23-like"/>
</dbReference>
<keyword evidence="7" id="KW-0677">Repeat</keyword>
<evidence type="ECO:0000256" key="5">
    <source>
        <dbReference type="ARBA" id="ARBA00022692"/>
    </source>
</evidence>
<evidence type="ECO:0000256" key="11">
    <source>
        <dbReference type="ARBA" id="ARBA00023180"/>
    </source>
</evidence>
<evidence type="ECO:0000313" key="14">
    <source>
        <dbReference type="Proteomes" id="UP000026915"/>
    </source>
</evidence>
<dbReference type="Gene3D" id="3.80.10.10">
    <property type="entry name" value="Ribonuclease Inhibitor"/>
    <property type="match status" value="2"/>
</dbReference>
<keyword evidence="5" id="KW-0812">Transmembrane</keyword>
<dbReference type="OMA" id="THLDITW"/>
<gene>
    <name evidence="13" type="ORF">TCM_010805</name>
</gene>
<dbReference type="Pfam" id="PF08263">
    <property type="entry name" value="LRRNT_2"/>
    <property type="match status" value="1"/>
</dbReference>
<name>A0A061E793_THECC</name>
<evidence type="ECO:0000256" key="3">
    <source>
        <dbReference type="ARBA" id="ARBA00022475"/>
    </source>
</evidence>
<feature type="domain" description="Leucine-rich repeat-containing N-terminal plant-type" evidence="12">
    <location>
        <begin position="5"/>
        <end position="39"/>
    </location>
</feature>